<dbReference type="PANTHER" id="PTHR10151:SF120">
    <property type="entry name" value="BIS(5'-ADENOSYL)-TRIPHOSPHATASE"/>
    <property type="match status" value="1"/>
</dbReference>
<dbReference type="GO" id="GO:0016787">
    <property type="term" value="F:hydrolase activity"/>
    <property type="evidence" value="ECO:0007669"/>
    <property type="project" value="UniProtKB-ARBA"/>
</dbReference>
<dbReference type="InterPro" id="IPR017850">
    <property type="entry name" value="Alkaline_phosphatase_core_sf"/>
</dbReference>
<proteinExistence type="predicted"/>
<dbReference type="AlphaFoldDB" id="A0A0Q3WZM2"/>
<dbReference type="OrthoDB" id="2381338at2"/>
<comment type="caution">
    <text evidence="1">The sequence shown here is derived from an EMBL/GenBank/DDBJ whole genome shotgun (WGS) entry which is preliminary data.</text>
</comment>
<evidence type="ECO:0000313" key="1">
    <source>
        <dbReference type="EMBL" id="KQL54884.1"/>
    </source>
</evidence>
<dbReference type="PANTHER" id="PTHR10151">
    <property type="entry name" value="ECTONUCLEOTIDE PYROPHOSPHATASE/PHOSPHODIESTERASE"/>
    <property type="match status" value="1"/>
</dbReference>
<dbReference type="InterPro" id="IPR002591">
    <property type="entry name" value="Phosphodiest/P_Trfase"/>
</dbReference>
<protein>
    <submittedName>
        <fullName evidence="1">Phosphodiesterase</fullName>
    </submittedName>
</protein>
<organism evidence="1 2">
    <name type="scientific">Heyndrickxia shackletonii</name>
    <dbReference type="NCBI Taxonomy" id="157838"/>
    <lineage>
        <taxon>Bacteria</taxon>
        <taxon>Bacillati</taxon>
        <taxon>Bacillota</taxon>
        <taxon>Bacilli</taxon>
        <taxon>Bacillales</taxon>
        <taxon>Bacillaceae</taxon>
        <taxon>Heyndrickxia</taxon>
    </lineage>
</organism>
<dbReference type="SUPFAM" id="SSF53649">
    <property type="entry name" value="Alkaline phosphatase-like"/>
    <property type="match status" value="1"/>
</dbReference>
<dbReference type="Gene3D" id="3.40.720.10">
    <property type="entry name" value="Alkaline Phosphatase, subunit A"/>
    <property type="match status" value="1"/>
</dbReference>
<dbReference type="Pfam" id="PF01663">
    <property type="entry name" value="Phosphodiest"/>
    <property type="match status" value="1"/>
</dbReference>
<accession>A0A0Q3WZM2</accession>
<name>A0A0Q3WZM2_9BACI</name>
<dbReference type="EMBL" id="LJJC01000004">
    <property type="protein sequence ID" value="KQL54884.1"/>
    <property type="molecule type" value="Genomic_DNA"/>
</dbReference>
<dbReference type="STRING" id="157838.AN964_16135"/>
<dbReference type="RefSeq" id="WP_055740674.1">
    <property type="nucleotide sequence ID" value="NZ_JAAIWL010000010.1"/>
</dbReference>
<reference evidence="1 2" key="1">
    <citation type="submission" date="2015-09" db="EMBL/GenBank/DDBJ databases">
        <title>Genome sequencing project for genomic taxonomy and phylogenomics of Bacillus-like bacteria.</title>
        <authorList>
            <person name="Liu B."/>
            <person name="Wang J."/>
            <person name="Zhu Y."/>
            <person name="Liu G."/>
            <person name="Chen Q."/>
            <person name="Chen Z."/>
            <person name="Lan J."/>
            <person name="Che J."/>
            <person name="Ge C."/>
            <person name="Shi H."/>
            <person name="Pan Z."/>
            <person name="Liu X."/>
        </authorList>
    </citation>
    <scope>NUCLEOTIDE SEQUENCE [LARGE SCALE GENOMIC DNA]</scope>
    <source>
        <strain evidence="1 2">LMG 18435</strain>
    </source>
</reference>
<evidence type="ECO:0000313" key="2">
    <source>
        <dbReference type="Proteomes" id="UP000051888"/>
    </source>
</evidence>
<gene>
    <name evidence="1" type="ORF">AN964_16135</name>
</gene>
<keyword evidence="2" id="KW-1185">Reference proteome</keyword>
<dbReference type="Proteomes" id="UP000051888">
    <property type="component" value="Unassembled WGS sequence"/>
</dbReference>
<sequence length="495" mass="56135">MASLQSPKKRVILLMIDTLMDSALQAALNSGNVPAFQFFMESGCYYPNVVSPFPTMSVNVDSTLLTGVYCDKHNVPGLVWYNQKEKRIVNYGSHVRELYKLGLKQSMEDVFFNLNHVHLNQQHKTIHQILHNEGLKTSSINALLYKGNHPTVLKTPFLLSKITGMERRMEVGSPELFSYGAFQWLNPVKKYASSWRKYGFNDKFSANEMGYLIKQNKLPNFTIVYFPDLDQSVHKNGRTDIKGIQKVDKQLQKILNQYSSWEEALTNNIWIISGDNGQSWISGNKKEALIDLRDLLSSYKIVKLKNGVTSQDEIVLGVNERMTFIYSLDNQKAPLQEIAKILKNDDRIDVIAIRNGKTITVTSGLHEGSLQFYPDGEFVDEYEQNWFLEGNTEILNLSITNKKVTYGDYPDALARLYSSFFSHEGEYLIVSAKPGYEFIGEGSPTHVGGASHGGLHKEDSLVSLIVSGTTSMPKHLRIIDYKNWILSMMVNCNNQ</sequence>
<dbReference type="PATRIC" id="fig|157838.3.peg.3569"/>